<evidence type="ECO:0000259" key="4">
    <source>
        <dbReference type="Pfam" id="PF13460"/>
    </source>
</evidence>
<dbReference type="Proteomes" id="UP001369815">
    <property type="component" value="Unassembled WGS sequence"/>
</dbReference>
<evidence type="ECO:0000313" key="6">
    <source>
        <dbReference type="Proteomes" id="UP001369815"/>
    </source>
</evidence>
<reference evidence="5 6" key="1">
    <citation type="journal article" date="2024" name="Front Chem Biol">
        <title>Unveiling the potential of Daldinia eschscholtzii MFLUCC 19-0629 through bioactivity and bioinformatics studies for enhanced sustainable agriculture production.</title>
        <authorList>
            <person name="Brooks S."/>
            <person name="Weaver J.A."/>
            <person name="Klomchit A."/>
            <person name="Alharthi S.A."/>
            <person name="Onlamun T."/>
            <person name="Nurani R."/>
            <person name="Vong T.K."/>
            <person name="Alberti F."/>
            <person name="Greco C."/>
        </authorList>
    </citation>
    <scope>NUCLEOTIDE SEQUENCE [LARGE SCALE GENOMIC DNA]</scope>
    <source>
        <strain evidence="5">MFLUCC 19-0629</strain>
    </source>
</reference>
<keyword evidence="3" id="KW-0560">Oxidoreductase</keyword>
<evidence type="ECO:0000313" key="5">
    <source>
        <dbReference type="EMBL" id="KAK6952797.1"/>
    </source>
</evidence>
<sequence>MAMIVKYAKDQPEGFTNRIEKANGQIGSVWTEYLLKRGKHVLTAITRHDSTKTFPEGLKVARVSYSGNDGTELAEALRGQQVLIISMSVHAPRDTVSKLVRAAAKADVPYILPNWFGHDAAKDALCEDSMLKGVRDSITSEIKSLGVSSYILLECNFWYEFSLGGGPDRFGFDFNKRTFVVFGDGTHVAALLSLKELPGDEADPSPTLSKFRNGCVYISSFRLAQRDMFESVKRVTGSADADWTGIRESAEQRWCEDRAALQEGNWKFFTKMLYSRMFFPSGDSDYKGNLHNDLLGLPIEDLDEATAVGVRMGESGQVPFSH</sequence>
<dbReference type="AlphaFoldDB" id="A0AAX6MK66"/>
<dbReference type="InterPro" id="IPR051609">
    <property type="entry name" value="NmrA/Isoflavone_reductase-like"/>
</dbReference>
<comment type="caution">
    <text evidence="5">The sequence shown here is derived from an EMBL/GenBank/DDBJ whole genome shotgun (WGS) entry which is preliminary data.</text>
</comment>
<dbReference type="InterPro" id="IPR016040">
    <property type="entry name" value="NAD(P)-bd_dom"/>
</dbReference>
<dbReference type="SUPFAM" id="SSF51735">
    <property type="entry name" value="NAD(P)-binding Rossmann-fold domains"/>
    <property type="match status" value="1"/>
</dbReference>
<name>A0AAX6MK66_9PEZI</name>
<keyword evidence="2" id="KW-0521">NADP</keyword>
<dbReference type="Pfam" id="PF13460">
    <property type="entry name" value="NAD_binding_10"/>
    <property type="match status" value="1"/>
</dbReference>
<protein>
    <recommendedName>
        <fullName evidence="4">NAD(P)-binding domain-containing protein</fullName>
    </recommendedName>
</protein>
<evidence type="ECO:0000256" key="2">
    <source>
        <dbReference type="ARBA" id="ARBA00022857"/>
    </source>
</evidence>
<dbReference type="PANTHER" id="PTHR47706:SF7">
    <property type="entry name" value="CIPA-LIKE, PUTATIVE (AFU_ORTHOLOGUE AFUA_1G01630)-RELATED"/>
    <property type="match status" value="1"/>
</dbReference>
<keyword evidence="6" id="KW-1185">Reference proteome</keyword>
<evidence type="ECO:0000256" key="3">
    <source>
        <dbReference type="ARBA" id="ARBA00023002"/>
    </source>
</evidence>
<dbReference type="Gene3D" id="3.40.50.720">
    <property type="entry name" value="NAD(P)-binding Rossmann-like Domain"/>
    <property type="match status" value="1"/>
</dbReference>
<dbReference type="EMBL" id="JBANMG010000005">
    <property type="protein sequence ID" value="KAK6952797.1"/>
    <property type="molecule type" value="Genomic_DNA"/>
</dbReference>
<dbReference type="Gene3D" id="3.90.25.10">
    <property type="entry name" value="UDP-galactose 4-epimerase, domain 1"/>
    <property type="match status" value="1"/>
</dbReference>
<accession>A0AAX6MK66</accession>
<feature type="domain" description="NAD(P)-binding" evidence="4">
    <location>
        <begin position="22"/>
        <end position="109"/>
    </location>
</feature>
<evidence type="ECO:0000256" key="1">
    <source>
        <dbReference type="ARBA" id="ARBA00005725"/>
    </source>
</evidence>
<comment type="similarity">
    <text evidence="1">Belongs to the NmrA-type oxidoreductase family. Isoflavone reductase subfamily.</text>
</comment>
<gene>
    <name evidence="5" type="ORF">Daesc_005091</name>
</gene>
<dbReference type="PANTHER" id="PTHR47706">
    <property type="entry name" value="NMRA-LIKE FAMILY PROTEIN"/>
    <property type="match status" value="1"/>
</dbReference>
<dbReference type="InterPro" id="IPR036291">
    <property type="entry name" value="NAD(P)-bd_dom_sf"/>
</dbReference>
<organism evidence="5 6">
    <name type="scientific">Daldinia eschscholtzii</name>
    <dbReference type="NCBI Taxonomy" id="292717"/>
    <lineage>
        <taxon>Eukaryota</taxon>
        <taxon>Fungi</taxon>
        <taxon>Dikarya</taxon>
        <taxon>Ascomycota</taxon>
        <taxon>Pezizomycotina</taxon>
        <taxon>Sordariomycetes</taxon>
        <taxon>Xylariomycetidae</taxon>
        <taxon>Xylariales</taxon>
        <taxon>Hypoxylaceae</taxon>
        <taxon>Daldinia</taxon>
    </lineage>
</organism>
<proteinExistence type="inferred from homology"/>
<dbReference type="GO" id="GO:0016491">
    <property type="term" value="F:oxidoreductase activity"/>
    <property type="evidence" value="ECO:0007669"/>
    <property type="project" value="UniProtKB-KW"/>
</dbReference>